<dbReference type="InterPro" id="IPR023052">
    <property type="entry name" value="Cell_div_SepF"/>
</dbReference>
<dbReference type="RefSeq" id="WP_161262463.1">
    <property type="nucleotide sequence ID" value="NZ_JAFBDC010000010.1"/>
</dbReference>
<keyword evidence="5" id="KW-0963">Cytoplasm</keyword>
<dbReference type="InterPro" id="IPR038594">
    <property type="entry name" value="SepF-like_sf"/>
</dbReference>
<dbReference type="Pfam" id="PF04472">
    <property type="entry name" value="SepF"/>
    <property type="match status" value="1"/>
</dbReference>
<dbReference type="InterPro" id="IPR007561">
    <property type="entry name" value="Cell_div_SepF/SepF-rel"/>
</dbReference>
<comment type="similarity">
    <text evidence="5">Belongs to the SepF family.</text>
</comment>
<dbReference type="EMBL" id="WXEX01000011">
    <property type="protein sequence ID" value="MZP43893.1"/>
    <property type="molecule type" value="Genomic_DNA"/>
</dbReference>
<feature type="region of interest" description="Disordered" evidence="6">
    <location>
        <begin position="22"/>
        <end position="53"/>
    </location>
</feature>
<evidence type="ECO:0000256" key="5">
    <source>
        <dbReference type="HAMAP-Rule" id="MF_01197"/>
    </source>
</evidence>
<accession>A0A845LKH0</accession>
<dbReference type="PANTHER" id="PTHR35798">
    <property type="entry name" value="CELL DIVISION PROTEIN SEPF"/>
    <property type="match status" value="1"/>
</dbReference>
<evidence type="ECO:0000256" key="6">
    <source>
        <dbReference type="SAM" id="MobiDB-lite"/>
    </source>
</evidence>
<gene>
    <name evidence="5 7" type="primary">sepF</name>
    <name evidence="7" type="ORF">GTO89_12720</name>
</gene>
<dbReference type="GO" id="GO:0005737">
    <property type="term" value="C:cytoplasm"/>
    <property type="evidence" value="ECO:0007669"/>
    <property type="project" value="UniProtKB-SubCell"/>
</dbReference>
<proteinExistence type="inferred from homology"/>
<comment type="subunit">
    <text evidence="5">Homodimer. Interacts with FtsZ.</text>
</comment>
<evidence type="ECO:0000256" key="4">
    <source>
        <dbReference type="ARBA" id="ARBA00044936"/>
    </source>
</evidence>
<keyword evidence="8" id="KW-1185">Reference proteome</keyword>
<reference evidence="7 8" key="1">
    <citation type="submission" date="2020-01" db="EMBL/GenBank/DDBJ databases">
        <title>Whole genome sequence of Heliobacterium gestii DSM 11169.</title>
        <authorList>
            <person name="Kyndt J.A."/>
            <person name="Meyer T.E."/>
        </authorList>
    </citation>
    <scope>NUCLEOTIDE SEQUENCE [LARGE SCALE GENOMIC DNA]</scope>
    <source>
        <strain evidence="7 8">DSM 11169</strain>
    </source>
</reference>
<comment type="caution">
    <text evidence="7">The sequence shown here is derived from an EMBL/GenBank/DDBJ whole genome shotgun (WGS) entry which is preliminary data.</text>
</comment>
<dbReference type="PANTHER" id="PTHR35798:SF1">
    <property type="entry name" value="CELL DIVISION PROTEIN SEPF"/>
    <property type="match status" value="1"/>
</dbReference>
<feature type="compositionally biased region" description="Basic and acidic residues" evidence="6">
    <location>
        <begin position="30"/>
        <end position="52"/>
    </location>
</feature>
<dbReference type="HAMAP" id="MF_01197">
    <property type="entry name" value="SepF"/>
    <property type="match status" value="1"/>
</dbReference>
<evidence type="ECO:0000313" key="7">
    <source>
        <dbReference type="EMBL" id="MZP43893.1"/>
    </source>
</evidence>
<name>A0A845LKH0_HELGE</name>
<protein>
    <recommendedName>
        <fullName evidence="5">Cell division protein SepF</fullName>
    </recommendedName>
</protein>
<keyword evidence="2 5" id="KW-0717">Septation</keyword>
<sequence>MAKLVEKFYSIMGLGDEIEELDEQPAEATHTSEERESAFARRSAERAERAERPAAPVVSLVTERQKKELKVVVCEPKTFDEARAIADHLKNRRQVILNLEKADREMAQRVIDFISGTTYALNGSCQKVGANIFVFAPSNVDISGDVANDELSAVRSPLAWANKG</sequence>
<dbReference type="GO" id="GO:0000917">
    <property type="term" value="P:division septum assembly"/>
    <property type="evidence" value="ECO:0007669"/>
    <property type="project" value="UniProtKB-KW"/>
</dbReference>
<keyword evidence="3 5" id="KW-0131">Cell cycle</keyword>
<keyword evidence="1 5" id="KW-0132">Cell division</keyword>
<evidence type="ECO:0000313" key="8">
    <source>
        <dbReference type="Proteomes" id="UP000471031"/>
    </source>
</evidence>
<evidence type="ECO:0000256" key="3">
    <source>
        <dbReference type="ARBA" id="ARBA00023306"/>
    </source>
</evidence>
<evidence type="ECO:0000256" key="1">
    <source>
        <dbReference type="ARBA" id="ARBA00022618"/>
    </source>
</evidence>
<organism evidence="7 8">
    <name type="scientific">Heliomicrobium gestii</name>
    <name type="common">Heliobacterium gestii</name>
    <dbReference type="NCBI Taxonomy" id="2699"/>
    <lineage>
        <taxon>Bacteria</taxon>
        <taxon>Bacillati</taxon>
        <taxon>Bacillota</taxon>
        <taxon>Clostridia</taxon>
        <taxon>Eubacteriales</taxon>
        <taxon>Heliobacteriaceae</taxon>
        <taxon>Heliomicrobium</taxon>
    </lineage>
</organism>
<comment type="function">
    <text evidence="4 5">Cell division protein that is part of the divisome complex and is recruited early to the Z-ring. Probably stimulates Z-ring formation, perhaps through the cross-linking of FtsZ protofilaments. Its function overlaps with FtsA.</text>
</comment>
<comment type="subcellular location">
    <subcellularLocation>
        <location evidence="5">Cytoplasm</location>
    </subcellularLocation>
    <text evidence="5">Localizes to the division site, in a FtsZ-dependent manner.</text>
</comment>
<dbReference type="OrthoDB" id="9815206at2"/>
<dbReference type="Proteomes" id="UP000471031">
    <property type="component" value="Unassembled WGS sequence"/>
</dbReference>
<dbReference type="GO" id="GO:0043093">
    <property type="term" value="P:FtsZ-dependent cytokinesis"/>
    <property type="evidence" value="ECO:0007669"/>
    <property type="project" value="UniProtKB-UniRule"/>
</dbReference>
<dbReference type="AlphaFoldDB" id="A0A845LKH0"/>
<dbReference type="Gene3D" id="3.30.110.150">
    <property type="entry name" value="SepF-like protein"/>
    <property type="match status" value="1"/>
</dbReference>
<evidence type="ECO:0000256" key="2">
    <source>
        <dbReference type="ARBA" id="ARBA00023210"/>
    </source>
</evidence>